<evidence type="ECO:0008006" key="5">
    <source>
        <dbReference type="Google" id="ProtNLM"/>
    </source>
</evidence>
<feature type="coiled-coil region" evidence="1">
    <location>
        <begin position="80"/>
        <end position="128"/>
    </location>
</feature>
<name>A0AAU0F681_9FLAO</name>
<feature type="transmembrane region" description="Helical" evidence="2">
    <location>
        <begin position="23"/>
        <end position="43"/>
    </location>
</feature>
<dbReference type="KEGG" id="bpor:BPO_2266"/>
<sequence length="147" mass="17150">MFHLTENFFHFAKKTFHQNKISILYYFFYYIWVINLLIFKLMAKPKNSYAELISQAQVMATGLKNKAEEVAKRGIDTDFVKALEDTRAEAIKLNDEQERLKAELKAKTDELNKTLETLTTQLRESKKVVKLSIPQAGWLEFGIADKR</sequence>
<evidence type="ECO:0000256" key="2">
    <source>
        <dbReference type="SAM" id="Phobius"/>
    </source>
</evidence>
<protein>
    <recommendedName>
        <fullName evidence="5">Membrane-bound metallopeptidase</fullName>
    </recommendedName>
</protein>
<keyword evidence="4" id="KW-1185">Reference proteome</keyword>
<evidence type="ECO:0000313" key="4">
    <source>
        <dbReference type="Proteomes" id="UP001432059"/>
    </source>
</evidence>
<proteinExistence type="predicted"/>
<keyword evidence="1" id="KW-0175">Coiled coil</keyword>
<reference evidence="3" key="1">
    <citation type="submission" date="2023-10" db="EMBL/GenBank/DDBJ databases">
        <title>Characterization and whole genome sequencing of a novel strain of Bergeyella porcorum QD2021 isolated from pig.</title>
        <authorList>
            <person name="Liu G."/>
            <person name="Chen C."/>
            <person name="Han X."/>
        </authorList>
    </citation>
    <scope>NUCLEOTIDE SEQUENCE</scope>
    <source>
        <strain evidence="3">QD2021</strain>
    </source>
</reference>
<gene>
    <name evidence="3" type="ORF">BPO_2266</name>
</gene>
<accession>A0AAU0F681</accession>
<keyword evidence="2" id="KW-1133">Transmembrane helix</keyword>
<evidence type="ECO:0000256" key="1">
    <source>
        <dbReference type="SAM" id="Coils"/>
    </source>
</evidence>
<keyword evidence="2" id="KW-0472">Membrane</keyword>
<dbReference type="EMBL" id="CP136426">
    <property type="protein sequence ID" value="WOC52913.1"/>
    <property type="molecule type" value="Genomic_DNA"/>
</dbReference>
<evidence type="ECO:0000313" key="3">
    <source>
        <dbReference type="EMBL" id="WOC52913.1"/>
    </source>
</evidence>
<dbReference type="Proteomes" id="UP001432059">
    <property type="component" value="Chromosome"/>
</dbReference>
<keyword evidence="2" id="KW-0812">Transmembrane</keyword>
<organism evidence="3 4">
    <name type="scientific">Bergeyella porcorum</name>
    <dbReference type="NCBI Taxonomy" id="1735111"/>
    <lineage>
        <taxon>Bacteria</taxon>
        <taxon>Pseudomonadati</taxon>
        <taxon>Bacteroidota</taxon>
        <taxon>Flavobacteriia</taxon>
        <taxon>Flavobacteriales</taxon>
        <taxon>Weeksellaceae</taxon>
        <taxon>Bergeyella</taxon>
    </lineage>
</organism>
<dbReference type="AlphaFoldDB" id="A0AAU0F681"/>